<dbReference type="SUPFAM" id="SSF55821">
    <property type="entry name" value="YrdC/RibB"/>
    <property type="match status" value="1"/>
</dbReference>
<dbReference type="Pfam" id="PF00925">
    <property type="entry name" value="GTP_cyclohydro2"/>
    <property type="match status" value="1"/>
</dbReference>
<feature type="site" description="Essential for DHBP synthase activity" evidence="20">
    <location>
        <position position="135"/>
    </location>
</feature>
<dbReference type="Gene3D" id="3.40.50.10990">
    <property type="entry name" value="GTP cyclohydrolase II"/>
    <property type="match status" value="1"/>
</dbReference>
<comment type="catalytic activity">
    <reaction evidence="1 20">
        <text>D-ribulose 5-phosphate = (2S)-2-hydroxy-3-oxobutyl phosphate + formate + H(+)</text>
        <dbReference type="Rhea" id="RHEA:18457"/>
        <dbReference type="ChEBI" id="CHEBI:15378"/>
        <dbReference type="ChEBI" id="CHEBI:15740"/>
        <dbReference type="ChEBI" id="CHEBI:58121"/>
        <dbReference type="ChEBI" id="CHEBI:58830"/>
        <dbReference type="EC" id="4.1.99.12"/>
    </reaction>
</comment>
<evidence type="ECO:0000256" key="4">
    <source>
        <dbReference type="ARBA" id="ARBA00004853"/>
    </source>
</evidence>
<feature type="binding site" evidence="20">
    <location>
        <position position="282"/>
    </location>
    <ligand>
        <name>GTP</name>
        <dbReference type="ChEBI" id="CHEBI:37565"/>
    </ligand>
</feature>
<dbReference type="FunFam" id="3.90.870.10:FF:000001">
    <property type="entry name" value="Riboflavin biosynthesis protein RibBA"/>
    <property type="match status" value="1"/>
</dbReference>
<evidence type="ECO:0000313" key="23">
    <source>
        <dbReference type="Proteomes" id="UP000648239"/>
    </source>
</evidence>
<dbReference type="GO" id="GO:0009231">
    <property type="term" value="P:riboflavin biosynthetic process"/>
    <property type="evidence" value="ECO:0007669"/>
    <property type="project" value="UniProtKB-UniRule"/>
</dbReference>
<feature type="site" description="Essential for DHBP synthase activity" evidence="20">
    <location>
        <position position="173"/>
    </location>
</feature>
<evidence type="ECO:0000256" key="3">
    <source>
        <dbReference type="ARBA" id="ARBA00002284"/>
    </source>
</evidence>
<evidence type="ECO:0000256" key="9">
    <source>
        <dbReference type="ARBA" id="ARBA00022723"/>
    </source>
</evidence>
<organism evidence="22 23">
    <name type="scientific">Candidatus Polarisedimenticola svalbardensis</name>
    <dbReference type="NCBI Taxonomy" id="2886004"/>
    <lineage>
        <taxon>Bacteria</taxon>
        <taxon>Pseudomonadati</taxon>
        <taxon>Acidobacteriota</taxon>
        <taxon>Candidatus Polarisedimenticolia</taxon>
        <taxon>Candidatus Polarisedimenticolales</taxon>
        <taxon>Candidatus Polarisedimenticolaceae</taxon>
        <taxon>Candidatus Polarisedimenticola</taxon>
    </lineage>
</organism>
<dbReference type="Gene3D" id="3.90.870.10">
    <property type="entry name" value="DHBP synthase"/>
    <property type="match status" value="1"/>
</dbReference>
<keyword evidence="11 20" id="KW-0378">Hydrolase</keyword>
<dbReference type="HAMAP" id="MF_01283">
    <property type="entry name" value="RibBA"/>
    <property type="match status" value="1"/>
</dbReference>
<comment type="pathway">
    <text evidence="5 20">Cofactor biosynthesis; riboflavin biosynthesis; 2-hydroxy-3-oxobutyl phosphate from D-ribulose 5-phosphate: step 1/1.</text>
</comment>
<feature type="binding site" evidence="20">
    <location>
        <position position="152"/>
    </location>
    <ligand>
        <name>Mg(2+)</name>
        <dbReference type="ChEBI" id="CHEBI:18420"/>
        <label>2</label>
    </ligand>
</feature>
<dbReference type="Pfam" id="PF00926">
    <property type="entry name" value="DHBP_synthase"/>
    <property type="match status" value="1"/>
</dbReference>
<dbReference type="NCBIfam" id="TIGR00505">
    <property type="entry name" value="ribA"/>
    <property type="match status" value="1"/>
</dbReference>
<name>A0A8J6Y013_9BACT</name>
<keyword evidence="12 20" id="KW-0862">Zinc</keyword>
<evidence type="ECO:0000256" key="10">
    <source>
        <dbReference type="ARBA" id="ARBA00022741"/>
    </source>
</evidence>
<feature type="active site" description="Nucleophile; for GTP cyclohydrolase activity" evidence="20">
    <location>
        <position position="341"/>
    </location>
</feature>
<sequence>MSEKNASEQDGFASVLEVIEDLRNGKMVILLDDEGRENEGDLTCAAEFATAEVVNFMARHGRGLICMPMSADRLDELEIPLMVENNTARRGTAFCVSIEARRDITTGISAADRATTIHTAVQTDTKPSDLARPGHVFPLRATPGGVLKRAGHTEASVDLCRLAGLMPAAVICEVMKEDGTMARYPDLKEMAKEYDLKMLPIADLIRYRMRTERLVRRVASPDLPTRHGKWKIHAFEFELESQTHLALMMGEPGPDDPVLVRVHSECLTGDVFGSTRCDCGLQLDKAMEMIAREGAGVILYLRQEGRGIGLANKLRAYALQDDEDQDTVEANISLGFEADHRDYGVGAQILYELGIRRLKLMTNNMGKYVALKGFGLEIVERVALESVPSDENRHYLQTKKNKLGHILKSV</sequence>
<feature type="region of interest" description="GTP cyclohydrolase II" evidence="20">
    <location>
        <begin position="211"/>
        <end position="410"/>
    </location>
</feature>
<evidence type="ECO:0000256" key="1">
    <source>
        <dbReference type="ARBA" id="ARBA00000141"/>
    </source>
</evidence>
<feature type="domain" description="GTP cyclohydrolase II" evidence="21">
    <location>
        <begin position="217"/>
        <end position="382"/>
    </location>
</feature>
<evidence type="ECO:0000256" key="18">
    <source>
        <dbReference type="ARBA" id="ARBA00043932"/>
    </source>
</evidence>
<dbReference type="HAMAP" id="MF_00180">
    <property type="entry name" value="RibB"/>
    <property type="match status" value="1"/>
</dbReference>
<evidence type="ECO:0000259" key="21">
    <source>
        <dbReference type="Pfam" id="PF00925"/>
    </source>
</evidence>
<dbReference type="EC" id="4.1.99.12" evidence="20"/>
<evidence type="ECO:0000256" key="6">
    <source>
        <dbReference type="ARBA" id="ARBA00005520"/>
    </source>
</evidence>
<dbReference type="EC" id="3.5.4.25" evidence="20"/>
<comment type="catalytic activity">
    <reaction evidence="19 20">
        <text>GTP + 4 H2O = 2,5-diamino-6-hydroxy-4-(5-phosphoribosylamino)-pyrimidine + formate + 2 phosphate + 3 H(+)</text>
        <dbReference type="Rhea" id="RHEA:23704"/>
        <dbReference type="ChEBI" id="CHEBI:15377"/>
        <dbReference type="ChEBI" id="CHEBI:15378"/>
        <dbReference type="ChEBI" id="CHEBI:15740"/>
        <dbReference type="ChEBI" id="CHEBI:37565"/>
        <dbReference type="ChEBI" id="CHEBI:43474"/>
        <dbReference type="ChEBI" id="CHEBI:58614"/>
        <dbReference type="EC" id="3.5.4.25"/>
    </reaction>
</comment>
<evidence type="ECO:0000256" key="19">
    <source>
        <dbReference type="ARBA" id="ARBA00049295"/>
    </source>
</evidence>
<reference evidence="22 23" key="1">
    <citation type="submission" date="2020-08" db="EMBL/GenBank/DDBJ databases">
        <title>Acidobacteriota in marine sediments use diverse sulfur dissimilation pathways.</title>
        <authorList>
            <person name="Wasmund K."/>
        </authorList>
    </citation>
    <scope>NUCLEOTIDE SEQUENCE [LARGE SCALE GENOMIC DNA]</scope>
    <source>
        <strain evidence="22">MAG AM4</strain>
    </source>
</reference>
<dbReference type="NCBIfam" id="NF001591">
    <property type="entry name" value="PRK00393.1"/>
    <property type="match status" value="1"/>
</dbReference>
<feature type="binding site" evidence="20">
    <location>
        <begin position="304"/>
        <end position="306"/>
    </location>
    <ligand>
        <name>GTP</name>
        <dbReference type="ChEBI" id="CHEBI:37565"/>
    </ligand>
</feature>
<keyword evidence="13 20" id="KW-0460">Magnesium</keyword>
<evidence type="ECO:0000256" key="16">
    <source>
        <dbReference type="ARBA" id="ARBA00023239"/>
    </source>
</evidence>
<dbReference type="PANTHER" id="PTHR21327:SF18">
    <property type="entry name" value="3,4-DIHYDROXY-2-BUTANONE 4-PHOSPHATE SYNTHASE"/>
    <property type="match status" value="1"/>
</dbReference>
<dbReference type="InterPro" id="IPR016299">
    <property type="entry name" value="Riboflavin_synth_RibBA"/>
</dbReference>
<comment type="function">
    <text evidence="18 20">Catalyzes the conversion of GTP to 2,5-diamino-6-ribosylamino-4(3H)-pyrimidinone 5'-phosphate (DARP), formate and pyrophosphate.</text>
</comment>
<dbReference type="HAMAP" id="MF_00179">
    <property type="entry name" value="RibA"/>
    <property type="match status" value="1"/>
</dbReference>
<keyword evidence="16 20" id="KW-0456">Lyase</keyword>
<dbReference type="GO" id="GO:0030145">
    <property type="term" value="F:manganese ion binding"/>
    <property type="evidence" value="ECO:0007669"/>
    <property type="project" value="UniProtKB-UniRule"/>
</dbReference>
<protein>
    <recommendedName>
        <fullName evidence="20">Riboflavin biosynthesis protein RibBA</fullName>
    </recommendedName>
    <domain>
        <recommendedName>
            <fullName evidence="20">3,4-dihydroxy-2-butanone 4-phosphate synthase</fullName>
            <shortName evidence="20">DHBP synthase</shortName>
            <ecNumber evidence="20">4.1.99.12</ecNumber>
        </recommendedName>
    </domain>
    <domain>
        <recommendedName>
            <fullName evidence="20">GTP cyclohydrolase-2</fullName>
            <ecNumber evidence="20">3.5.4.25</ecNumber>
        </recommendedName>
        <alternativeName>
            <fullName evidence="20">GTP cyclohydrolase II</fullName>
        </alternativeName>
    </domain>
</protein>
<comment type="caution">
    <text evidence="22">The sequence shown here is derived from an EMBL/GenBank/DDBJ whole genome shotgun (WGS) entry which is preliminary data.</text>
</comment>
<evidence type="ECO:0000256" key="15">
    <source>
        <dbReference type="ARBA" id="ARBA00023211"/>
    </source>
</evidence>
<dbReference type="InterPro" id="IPR000926">
    <property type="entry name" value="RibA"/>
</dbReference>
<evidence type="ECO:0000256" key="7">
    <source>
        <dbReference type="ARBA" id="ARBA00008976"/>
    </source>
</evidence>
<feature type="binding site" evidence="20">
    <location>
        <position position="362"/>
    </location>
    <ligand>
        <name>GTP</name>
        <dbReference type="ChEBI" id="CHEBI:37565"/>
    </ligand>
</feature>
<evidence type="ECO:0000256" key="20">
    <source>
        <dbReference type="HAMAP-Rule" id="MF_01283"/>
    </source>
</evidence>
<dbReference type="GO" id="GO:0008686">
    <property type="term" value="F:3,4-dihydroxy-2-butanone-4-phosphate synthase activity"/>
    <property type="evidence" value="ECO:0007669"/>
    <property type="project" value="UniProtKB-UniRule"/>
</dbReference>
<evidence type="ECO:0000256" key="13">
    <source>
        <dbReference type="ARBA" id="ARBA00022842"/>
    </source>
</evidence>
<dbReference type="SUPFAM" id="SSF142695">
    <property type="entry name" value="RibA-like"/>
    <property type="match status" value="1"/>
</dbReference>
<keyword evidence="14 20" id="KW-0342">GTP-binding</keyword>
<evidence type="ECO:0000256" key="12">
    <source>
        <dbReference type="ARBA" id="ARBA00022833"/>
    </source>
</evidence>
<feature type="binding site" evidence="20">
    <location>
        <position position="277"/>
    </location>
    <ligand>
        <name>Zn(2+)</name>
        <dbReference type="ChEBI" id="CHEBI:29105"/>
        <note>catalytic</note>
    </ligand>
</feature>
<proteinExistence type="inferred from homology"/>
<dbReference type="GO" id="GO:0000287">
    <property type="term" value="F:magnesium ion binding"/>
    <property type="evidence" value="ECO:0007669"/>
    <property type="project" value="UniProtKB-UniRule"/>
</dbReference>
<keyword evidence="10 20" id="KW-0547">Nucleotide-binding</keyword>
<feature type="binding site" evidence="20">
    <location>
        <position position="367"/>
    </location>
    <ligand>
        <name>GTP</name>
        <dbReference type="ChEBI" id="CHEBI:37565"/>
    </ligand>
</feature>
<dbReference type="GO" id="GO:0003935">
    <property type="term" value="F:GTP cyclohydrolase II activity"/>
    <property type="evidence" value="ECO:0007669"/>
    <property type="project" value="UniProtKB-UniRule"/>
</dbReference>
<comment type="similarity">
    <text evidence="7 20">In the C-terminal section; belongs to the GTP cyclohydrolase II family.</text>
</comment>
<keyword evidence="8 20" id="KW-0686">Riboflavin biosynthesis</keyword>
<comment type="similarity">
    <text evidence="6 20">In the N-terminal section; belongs to the DHBP synthase family.</text>
</comment>
<evidence type="ECO:0000256" key="5">
    <source>
        <dbReference type="ARBA" id="ARBA00004904"/>
    </source>
</evidence>
<keyword evidence="9 20" id="KW-0479">Metal-binding</keyword>
<evidence type="ECO:0000256" key="14">
    <source>
        <dbReference type="ARBA" id="ARBA00023134"/>
    </source>
</evidence>
<evidence type="ECO:0000256" key="17">
    <source>
        <dbReference type="ARBA" id="ARBA00023268"/>
    </source>
</evidence>
<evidence type="ECO:0000256" key="8">
    <source>
        <dbReference type="ARBA" id="ARBA00022619"/>
    </source>
</evidence>
<feature type="region of interest" description="DHBP synthase" evidence="20">
    <location>
        <begin position="1"/>
        <end position="210"/>
    </location>
</feature>
<comment type="cofactor">
    <cofactor evidence="20">
        <name>Mg(2+)</name>
        <dbReference type="ChEBI" id="CHEBI:18420"/>
    </cofactor>
    <cofactor evidence="20">
        <name>Mn(2+)</name>
        <dbReference type="ChEBI" id="CHEBI:29035"/>
    </cofactor>
    <text evidence="20">Binds 2 divalent metal cations per subunit. Magnesium or manganese.</text>
</comment>
<dbReference type="NCBIfam" id="TIGR00506">
    <property type="entry name" value="ribB"/>
    <property type="match status" value="1"/>
</dbReference>
<keyword evidence="17 20" id="KW-0511">Multifunctional enzyme</keyword>
<dbReference type="CDD" id="cd00641">
    <property type="entry name" value="GTP_cyclohydro2"/>
    <property type="match status" value="1"/>
</dbReference>
<dbReference type="AlphaFoldDB" id="A0A8J6Y013"/>
<dbReference type="GO" id="GO:0008270">
    <property type="term" value="F:zinc ion binding"/>
    <property type="evidence" value="ECO:0007669"/>
    <property type="project" value="UniProtKB-UniRule"/>
</dbReference>
<dbReference type="InterPro" id="IPR000422">
    <property type="entry name" value="DHBP_synthase_RibB"/>
</dbReference>
<feature type="binding site" evidence="20">
    <location>
        <position position="173"/>
    </location>
    <ligand>
        <name>D-ribulose 5-phosphate</name>
        <dbReference type="ChEBI" id="CHEBI:58121"/>
    </ligand>
</feature>
<feature type="binding site" evidence="20">
    <location>
        <begin position="261"/>
        <end position="265"/>
    </location>
    <ligand>
        <name>GTP</name>
        <dbReference type="ChEBI" id="CHEBI:37565"/>
    </ligand>
</feature>
<dbReference type="InterPro" id="IPR017945">
    <property type="entry name" value="DHBP_synth_RibB-like_a/b_dom"/>
</dbReference>
<evidence type="ECO:0000256" key="2">
    <source>
        <dbReference type="ARBA" id="ARBA00001936"/>
    </source>
</evidence>
<dbReference type="FunFam" id="3.40.50.10990:FF:000001">
    <property type="entry name" value="Riboflavin biosynthesis protein RibBA"/>
    <property type="match status" value="1"/>
</dbReference>
<dbReference type="GO" id="GO:0005525">
    <property type="term" value="F:GTP binding"/>
    <property type="evidence" value="ECO:0007669"/>
    <property type="project" value="UniProtKB-KW"/>
</dbReference>
<dbReference type="NCBIfam" id="NF006803">
    <property type="entry name" value="PRK09311.1"/>
    <property type="match status" value="1"/>
</dbReference>
<comment type="cofactor">
    <cofactor evidence="2">
        <name>Mn(2+)</name>
        <dbReference type="ChEBI" id="CHEBI:29035"/>
    </cofactor>
</comment>
<feature type="binding site" evidence="20">
    <location>
        <position position="37"/>
    </location>
    <ligand>
        <name>Mg(2+)</name>
        <dbReference type="ChEBI" id="CHEBI:18420"/>
        <label>2</label>
    </ligand>
</feature>
<feature type="binding site" evidence="20">
    <location>
        <position position="37"/>
    </location>
    <ligand>
        <name>Mg(2+)</name>
        <dbReference type="ChEBI" id="CHEBI:18420"/>
        <label>1</label>
    </ligand>
</feature>
<dbReference type="InterPro" id="IPR036144">
    <property type="entry name" value="RibA-like_sf"/>
</dbReference>
<feature type="binding site" evidence="20">
    <location>
        <position position="279"/>
    </location>
    <ligand>
        <name>Zn(2+)</name>
        <dbReference type="ChEBI" id="CHEBI:29105"/>
        <note>catalytic</note>
    </ligand>
</feature>
<feature type="binding site" evidence="20">
    <location>
        <begin position="36"/>
        <end position="37"/>
    </location>
    <ligand>
        <name>D-ribulose 5-phosphate</name>
        <dbReference type="ChEBI" id="CHEBI:58121"/>
    </ligand>
</feature>
<accession>A0A8J6Y013</accession>
<dbReference type="GO" id="GO:0005829">
    <property type="term" value="C:cytosol"/>
    <property type="evidence" value="ECO:0007669"/>
    <property type="project" value="TreeGrafter"/>
</dbReference>
<comment type="function">
    <text evidence="3 20">Catalyzes the conversion of D-ribulose 5-phosphate to formate and 3,4-dihydroxy-2-butanone 4-phosphate.</text>
</comment>
<dbReference type="EMBL" id="JACXWD010000013">
    <property type="protein sequence ID" value="MBD3867643.1"/>
    <property type="molecule type" value="Genomic_DNA"/>
</dbReference>
<feature type="binding site" evidence="20">
    <location>
        <position position="41"/>
    </location>
    <ligand>
        <name>D-ribulose 5-phosphate</name>
        <dbReference type="ChEBI" id="CHEBI:58121"/>
    </ligand>
</feature>
<evidence type="ECO:0000256" key="11">
    <source>
        <dbReference type="ARBA" id="ARBA00022801"/>
    </source>
</evidence>
<evidence type="ECO:0000313" key="22">
    <source>
        <dbReference type="EMBL" id="MBD3867643.1"/>
    </source>
</evidence>
<feature type="active site" description="Proton acceptor; for GTP cyclohydrolase activity" evidence="20">
    <location>
        <position position="339"/>
    </location>
</feature>
<dbReference type="PIRSF" id="PIRSF001259">
    <property type="entry name" value="RibA"/>
    <property type="match status" value="1"/>
</dbReference>
<comment type="cofactor">
    <cofactor evidence="20">
        <name>Zn(2+)</name>
        <dbReference type="ChEBI" id="CHEBI:29105"/>
    </cofactor>
    <text evidence="20">Binds 1 zinc ion per subunit.</text>
</comment>
<feature type="binding site" evidence="20">
    <location>
        <position position="327"/>
    </location>
    <ligand>
        <name>GTP</name>
        <dbReference type="ChEBI" id="CHEBI:37565"/>
    </ligand>
</feature>
<feature type="binding site" evidence="20">
    <location>
        <begin position="149"/>
        <end position="153"/>
    </location>
    <ligand>
        <name>D-ribulose 5-phosphate</name>
        <dbReference type="ChEBI" id="CHEBI:58121"/>
    </ligand>
</feature>
<dbReference type="PANTHER" id="PTHR21327">
    <property type="entry name" value="GTP CYCLOHYDROLASE II-RELATED"/>
    <property type="match status" value="1"/>
</dbReference>
<comment type="pathway">
    <text evidence="4 20">Cofactor biosynthesis; riboflavin biosynthesis; 5-amino-6-(D-ribitylamino)uracil from GTP: step 1/4.</text>
</comment>
<dbReference type="Proteomes" id="UP000648239">
    <property type="component" value="Unassembled WGS sequence"/>
</dbReference>
<dbReference type="InterPro" id="IPR032677">
    <property type="entry name" value="GTP_cyclohydro_II"/>
</dbReference>
<gene>
    <name evidence="20" type="primary">ribBA</name>
    <name evidence="22" type="ORF">IFK94_05915</name>
</gene>
<keyword evidence="15 20" id="KW-0464">Manganese</keyword>
<feature type="binding site" evidence="20">
    <location>
        <position position="266"/>
    </location>
    <ligand>
        <name>Zn(2+)</name>
        <dbReference type="ChEBI" id="CHEBI:29105"/>
        <note>catalytic</note>
    </ligand>
</feature>
<dbReference type="UniPathway" id="UPA00275">
    <property type="reaction ID" value="UER00399"/>
</dbReference>